<dbReference type="GO" id="GO:0008483">
    <property type="term" value="F:transaminase activity"/>
    <property type="evidence" value="ECO:0007669"/>
    <property type="project" value="UniProtKB-KW"/>
</dbReference>
<dbReference type="NCBIfam" id="NF001567">
    <property type="entry name" value="PRK00389.1"/>
    <property type="match status" value="1"/>
</dbReference>
<dbReference type="Pfam" id="PF01571">
    <property type="entry name" value="GCV_T"/>
    <property type="match status" value="1"/>
</dbReference>
<dbReference type="Gene3D" id="3.30.70.1400">
    <property type="entry name" value="Aminomethyltransferase beta-barrel domains"/>
    <property type="match status" value="1"/>
</dbReference>
<evidence type="ECO:0000256" key="6">
    <source>
        <dbReference type="ARBA" id="ARBA00047665"/>
    </source>
</evidence>
<evidence type="ECO:0000256" key="4">
    <source>
        <dbReference type="ARBA" id="ARBA00022679"/>
    </source>
</evidence>
<reference evidence="11" key="1">
    <citation type="submission" date="2020-07" db="EMBL/GenBank/DDBJ databases">
        <title>Huge and variable diversity of episymbiotic CPR bacteria and DPANN archaea in groundwater ecosystems.</title>
        <authorList>
            <person name="He C.Y."/>
            <person name="Keren R."/>
            <person name="Whittaker M."/>
            <person name="Farag I.F."/>
            <person name="Doudna J."/>
            <person name="Cate J.H.D."/>
            <person name="Banfield J.F."/>
        </authorList>
    </citation>
    <scope>NUCLEOTIDE SEQUENCE</scope>
    <source>
        <strain evidence="11">NC_groundwater_1813_Pr3_B-0.1um_71_17</strain>
    </source>
</reference>
<dbReference type="PIRSF" id="PIRSF006487">
    <property type="entry name" value="GcvT"/>
    <property type="match status" value="1"/>
</dbReference>
<gene>
    <name evidence="7 11" type="primary">gcvT</name>
    <name evidence="11" type="ORF">HZA61_05780</name>
</gene>
<dbReference type="GO" id="GO:0004047">
    <property type="term" value="F:aminomethyltransferase activity"/>
    <property type="evidence" value="ECO:0007669"/>
    <property type="project" value="UniProtKB-UniRule"/>
</dbReference>
<dbReference type="GO" id="GO:0005829">
    <property type="term" value="C:cytosol"/>
    <property type="evidence" value="ECO:0007669"/>
    <property type="project" value="TreeGrafter"/>
</dbReference>
<evidence type="ECO:0000259" key="10">
    <source>
        <dbReference type="Pfam" id="PF08669"/>
    </source>
</evidence>
<dbReference type="Gene3D" id="2.40.30.110">
    <property type="entry name" value="Aminomethyltransferase beta-barrel domains"/>
    <property type="match status" value="1"/>
</dbReference>
<evidence type="ECO:0000313" key="12">
    <source>
        <dbReference type="Proteomes" id="UP000696931"/>
    </source>
</evidence>
<dbReference type="PANTHER" id="PTHR43757:SF2">
    <property type="entry name" value="AMINOMETHYLTRANSFERASE, MITOCHONDRIAL"/>
    <property type="match status" value="1"/>
</dbReference>
<dbReference type="Pfam" id="PF08669">
    <property type="entry name" value="GCV_T_C"/>
    <property type="match status" value="1"/>
</dbReference>
<dbReference type="InterPro" id="IPR027266">
    <property type="entry name" value="TrmE/GcvT-like"/>
</dbReference>
<dbReference type="GO" id="GO:0019464">
    <property type="term" value="P:glycine decarboxylation via glycine cleavage system"/>
    <property type="evidence" value="ECO:0007669"/>
    <property type="project" value="UniProtKB-UniRule"/>
</dbReference>
<name>A0A933SC46_UNCEI</name>
<protein>
    <recommendedName>
        <fullName evidence="2 7">Aminomethyltransferase</fullName>
        <ecNumber evidence="2 7">2.1.2.10</ecNumber>
    </recommendedName>
    <alternativeName>
        <fullName evidence="5 7">Glycine cleavage system T protein</fullName>
    </alternativeName>
</protein>
<evidence type="ECO:0000256" key="5">
    <source>
        <dbReference type="ARBA" id="ARBA00031395"/>
    </source>
</evidence>
<organism evidence="11 12">
    <name type="scientific">Eiseniibacteriota bacterium</name>
    <dbReference type="NCBI Taxonomy" id="2212470"/>
    <lineage>
        <taxon>Bacteria</taxon>
        <taxon>Candidatus Eiseniibacteriota</taxon>
    </lineage>
</organism>
<dbReference type="FunFam" id="3.30.70.1400:FF:000001">
    <property type="entry name" value="Aminomethyltransferase"/>
    <property type="match status" value="1"/>
</dbReference>
<dbReference type="Proteomes" id="UP000696931">
    <property type="component" value="Unassembled WGS sequence"/>
</dbReference>
<dbReference type="Gene3D" id="4.10.1250.10">
    <property type="entry name" value="Aminomethyltransferase fragment"/>
    <property type="match status" value="1"/>
</dbReference>
<comment type="similarity">
    <text evidence="1 7">Belongs to the GcvT family.</text>
</comment>
<proteinExistence type="inferred from homology"/>
<evidence type="ECO:0000259" key="9">
    <source>
        <dbReference type="Pfam" id="PF01571"/>
    </source>
</evidence>
<dbReference type="InterPro" id="IPR006223">
    <property type="entry name" value="GcvT"/>
</dbReference>
<comment type="function">
    <text evidence="7">The glycine cleavage system catalyzes the degradation of glycine.</text>
</comment>
<dbReference type="SUPFAM" id="SSF103025">
    <property type="entry name" value="Folate-binding domain"/>
    <property type="match status" value="1"/>
</dbReference>
<dbReference type="InterPro" id="IPR013977">
    <property type="entry name" value="GcvT_C"/>
</dbReference>
<keyword evidence="3 7" id="KW-0032">Aminotransferase</keyword>
<evidence type="ECO:0000313" key="11">
    <source>
        <dbReference type="EMBL" id="MBI5168975.1"/>
    </source>
</evidence>
<comment type="catalytic activity">
    <reaction evidence="6 7">
        <text>N(6)-[(R)-S(8)-aminomethyldihydrolipoyl]-L-lysyl-[protein] + (6S)-5,6,7,8-tetrahydrofolate = N(6)-[(R)-dihydrolipoyl]-L-lysyl-[protein] + (6R)-5,10-methylene-5,6,7,8-tetrahydrofolate + NH4(+)</text>
        <dbReference type="Rhea" id="RHEA:16945"/>
        <dbReference type="Rhea" id="RHEA-COMP:10475"/>
        <dbReference type="Rhea" id="RHEA-COMP:10492"/>
        <dbReference type="ChEBI" id="CHEBI:15636"/>
        <dbReference type="ChEBI" id="CHEBI:28938"/>
        <dbReference type="ChEBI" id="CHEBI:57453"/>
        <dbReference type="ChEBI" id="CHEBI:83100"/>
        <dbReference type="ChEBI" id="CHEBI:83143"/>
        <dbReference type="EC" id="2.1.2.10"/>
    </reaction>
</comment>
<dbReference type="InterPro" id="IPR029043">
    <property type="entry name" value="GcvT/YgfZ_C"/>
</dbReference>
<dbReference type="GO" id="GO:0005960">
    <property type="term" value="C:glycine cleavage complex"/>
    <property type="evidence" value="ECO:0007669"/>
    <property type="project" value="InterPro"/>
</dbReference>
<sequence>MKRTPFTEYHRAAGAKLVDFAGFEMPVRYTGDVREHQSVRTGVGLFDITHMGEFLVRGEGAQAFLDQVVTNDVSALAVGQALYSPMCRPDGGIVDDLLVYRYADHYMVVVNASNMAKDFAWMEQQKPAGVTFENHSEGTALLAVQGPKAADVLRGHVPDAALELGYYRFLPGPVFGVEATISRTGYTGEDGFELYFPVEHGAKVWEGLIEAGKPHGLELIGLGARDTLRLEMGYMLYGNDIDDTTTPLEAGLSWTVKMSKPSFTGREALAKHKAEGLKRRLVGFQLDGRRVPRHGMPILSGGRVVGVVTSGTFSPTLERPIGMGYVESGLHTTGTELEIQAGTTMLPARVTARPFHTRGSHRS</sequence>
<dbReference type="EC" id="2.1.2.10" evidence="2 7"/>
<dbReference type="AlphaFoldDB" id="A0A933SC46"/>
<dbReference type="InterPro" id="IPR006222">
    <property type="entry name" value="GCVT_N"/>
</dbReference>
<comment type="subunit">
    <text evidence="7">The glycine cleavage system is composed of four proteins: P, T, L and H.</text>
</comment>
<dbReference type="SUPFAM" id="SSF101790">
    <property type="entry name" value="Aminomethyltransferase beta-barrel domain"/>
    <property type="match status" value="1"/>
</dbReference>
<dbReference type="PANTHER" id="PTHR43757">
    <property type="entry name" value="AMINOMETHYLTRANSFERASE"/>
    <property type="match status" value="1"/>
</dbReference>
<dbReference type="FunFam" id="2.40.30.110:FF:000003">
    <property type="entry name" value="Aminomethyltransferase"/>
    <property type="match status" value="1"/>
</dbReference>
<evidence type="ECO:0000256" key="2">
    <source>
        <dbReference type="ARBA" id="ARBA00012616"/>
    </source>
</evidence>
<dbReference type="Gene3D" id="3.30.1360.120">
    <property type="entry name" value="Probable tRNA modification gtpase trme, domain 1"/>
    <property type="match status" value="1"/>
</dbReference>
<feature type="domain" description="Aminomethyltransferase C-terminal" evidence="10">
    <location>
        <begin position="279"/>
        <end position="355"/>
    </location>
</feature>
<dbReference type="EMBL" id="JACRIW010000038">
    <property type="protein sequence ID" value="MBI5168975.1"/>
    <property type="molecule type" value="Genomic_DNA"/>
</dbReference>
<keyword evidence="4 7" id="KW-0808">Transferase</keyword>
<dbReference type="HAMAP" id="MF_00259">
    <property type="entry name" value="GcvT"/>
    <property type="match status" value="1"/>
</dbReference>
<dbReference type="InterPro" id="IPR022903">
    <property type="entry name" value="GcvT_bac"/>
</dbReference>
<accession>A0A933SC46</accession>
<comment type="caution">
    <text evidence="11">The sequence shown here is derived from an EMBL/GenBank/DDBJ whole genome shotgun (WGS) entry which is preliminary data.</text>
</comment>
<dbReference type="InterPro" id="IPR028896">
    <property type="entry name" value="GcvT/YgfZ/DmdA"/>
</dbReference>
<evidence type="ECO:0000256" key="3">
    <source>
        <dbReference type="ARBA" id="ARBA00022576"/>
    </source>
</evidence>
<feature type="binding site" evidence="8">
    <location>
        <position position="193"/>
    </location>
    <ligand>
        <name>substrate</name>
    </ligand>
</feature>
<evidence type="ECO:0000256" key="7">
    <source>
        <dbReference type="HAMAP-Rule" id="MF_00259"/>
    </source>
</evidence>
<dbReference type="NCBIfam" id="TIGR00528">
    <property type="entry name" value="gcvT"/>
    <property type="match status" value="1"/>
</dbReference>
<feature type="domain" description="GCVT N-terminal" evidence="9">
    <location>
        <begin position="7"/>
        <end position="260"/>
    </location>
</feature>
<evidence type="ECO:0000256" key="8">
    <source>
        <dbReference type="PIRSR" id="PIRSR006487-1"/>
    </source>
</evidence>
<evidence type="ECO:0000256" key="1">
    <source>
        <dbReference type="ARBA" id="ARBA00008609"/>
    </source>
</evidence>